<name>A0AAV5FJ04_ELECO</name>
<evidence type="ECO:0000313" key="16">
    <source>
        <dbReference type="EMBL" id="GJN35021.1"/>
    </source>
</evidence>
<dbReference type="InterPro" id="IPR012334">
    <property type="entry name" value="Pectin_lyas_fold"/>
</dbReference>
<organism evidence="16 17">
    <name type="scientific">Eleusine coracana subsp. coracana</name>
    <dbReference type="NCBI Taxonomy" id="191504"/>
    <lineage>
        <taxon>Eukaryota</taxon>
        <taxon>Viridiplantae</taxon>
        <taxon>Streptophyta</taxon>
        <taxon>Embryophyta</taxon>
        <taxon>Tracheophyta</taxon>
        <taxon>Spermatophyta</taxon>
        <taxon>Magnoliopsida</taxon>
        <taxon>Liliopsida</taxon>
        <taxon>Poales</taxon>
        <taxon>Poaceae</taxon>
        <taxon>PACMAD clade</taxon>
        <taxon>Chloridoideae</taxon>
        <taxon>Cynodonteae</taxon>
        <taxon>Eleusininae</taxon>
        <taxon>Eleusine</taxon>
    </lineage>
</organism>
<evidence type="ECO:0000313" key="17">
    <source>
        <dbReference type="Proteomes" id="UP001054889"/>
    </source>
</evidence>
<dbReference type="EC" id="3.2.1.15" evidence="3"/>
<keyword evidence="6 15" id="KW-0732">Signal</keyword>
<keyword evidence="5" id="KW-0964">Secreted</keyword>
<dbReference type="GO" id="GO:0004650">
    <property type="term" value="F:polygalacturonase activity"/>
    <property type="evidence" value="ECO:0007669"/>
    <property type="project" value="UniProtKB-EC"/>
</dbReference>
<protein>
    <recommendedName>
        <fullName evidence="3">endo-polygalacturonase</fullName>
        <ecNumber evidence="3">3.2.1.15</ecNumber>
    </recommendedName>
</protein>
<reference evidence="16" key="1">
    <citation type="journal article" date="2018" name="DNA Res.">
        <title>Multiple hybrid de novo genome assembly of finger millet, an orphan allotetraploid crop.</title>
        <authorList>
            <person name="Hatakeyama M."/>
            <person name="Aluri S."/>
            <person name="Balachadran M.T."/>
            <person name="Sivarajan S.R."/>
            <person name="Patrignani A."/>
            <person name="Gruter S."/>
            <person name="Poveda L."/>
            <person name="Shimizu-Inatsugi R."/>
            <person name="Baeten J."/>
            <person name="Francoijs K.J."/>
            <person name="Nataraja K.N."/>
            <person name="Reddy Y.A.N."/>
            <person name="Phadnis S."/>
            <person name="Ravikumar R.L."/>
            <person name="Schlapbach R."/>
            <person name="Sreeman S.M."/>
            <person name="Shimizu K.K."/>
        </authorList>
    </citation>
    <scope>NUCLEOTIDE SEQUENCE</scope>
</reference>
<dbReference type="Pfam" id="PF00295">
    <property type="entry name" value="Glyco_hydro_28"/>
    <property type="match status" value="1"/>
</dbReference>
<keyword evidence="9 13" id="KW-0326">Glycosidase</keyword>
<dbReference type="PANTHER" id="PTHR31375">
    <property type="match status" value="1"/>
</dbReference>
<comment type="subcellular location">
    <subcellularLocation>
        <location evidence="1">Secreted</location>
        <location evidence="1">Cell wall</location>
    </subcellularLocation>
</comment>
<feature type="chain" id="PRO_5043966363" description="endo-polygalacturonase" evidence="15">
    <location>
        <begin position="31"/>
        <end position="484"/>
    </location>
</feature>
<feature type="active site" evidence="12">
    <location>
        <position position="309"/>
    </location>
</feature>
<evidence type="ECO:0000256" key="3">
    <source>
        <dbReference type="ARBA" id="ARBA00012736"/>
    </source>
</evidence>
<comment type="catalytic activity">
    <reaction evidence="11">
        <text>(1,4-alpha-D-galacturonosyl)n+m + H2O = (1,4-alpha-D-galacturonosyl)n + (1,4-alpha-D-galacturonosyl)m.</text>
        <dbReference type="EC" id="3.2.1.15"/>
    </reaction>
</comment>
<dbReference type="InterPro" id="IPR000743">
    <property type="entry name" value="Glyco_hydro_28"/>
</dbReference>
<accession>A0AAV5FJ04</accession>
<evidence type="ECO:0000256" key="15">
    <source>
        <dbReference type="SAM" id="SignalP"/>
    </source>
</evidence>
<evidence type="ECO:0000256" key="8">
    <source>
        <dbReference type="ARBA" id="ARBA00022801"/>
    </source>
</evidence>
<feature type="signal peptide" evidence="15">
    <location>
        <begin position="1"/>
        <end position="30"/>
    </location>
</feature>
<keyword evidence="10" id="KW-0961">Cell wall biogenesis/degradation</keyword>
<evidence type="ECO:0000256" key="1">
    <source>
        <dbReference type="ARBA" id="ARBA00004191"/>
    </source>
</evidence>
<sequence>MAAFSKLATAVCLLVVLLLAAFSGSVVVEARPVPRSAPRRVVSSKPPDSYRVTSDGIEAFQKTRSFRNRKLLGETTTKSPENTPPQVADFNVDDFGAAGDGKTDDTKAFQNAWAKACSSAEPSTVLVPAGKKYLIKQTPLSGPCKSQVTFNIDGTLVAPEDKTGWNKQGYPQWISFTGIDWLTVTGKGTLDGTGKSSWKNSCRVNRKHPCTFAPAALTFSSCNHLKVEDIKLLNSPQIHLFVQYCRDVTLSHLTITAPGTAPEADGIHLSHTEDIQIIKPVIKAGDDCISVASGTKNLYASDVQCGPGHGISIGSLGNKNSEAQVSNITIDGAHLSGTIYGARIKTWQGGSGYAKDIKFLNMVMDNVKHPILIDQFYCTQPDPSKPKPCKELASAVEISDVQFKNIRGTGVTKYKDVINLHCSKTFPCRDVVLQDIDIKTTSGGKKNTAISSCENVKLSKSSDVSPAPCTSVGKKDDWIQDEFE</sequence>
<dbReference type="GO" id="GO:0071555">
    <property type="term" value="P:cell wall organization"/>
    <property type="evidence" value="ECO:0007669"/>
    <property type="project" value="UniProtKB-KW"/>
</dbReference>
<dbReference type="PROSITE" id="PS00502">
    <property type="entry name" value="POLYGALACTURONASE"/>
    <property type="match status" value="1"/>
</dbReference>
<evidence type="ECO:0000256" key="5">
    <source>
        <dbReference type="ARBA" id="ARBA00022525"/>
    </source>
</evidence>
<evidence type="ECO:0000256" key="10">
    <source>
        <dbReference type="ARBA" id="ARBA00023316"/>
    </source>
</evidence>
<dbReference type="InterPro" id="IPR011050">
    <property type="entry name" value="Pectin_lyase_fold/virulence"/>
</dbReference>
<dbReference type="SUPFAM" id="SSF51126">
    <property type="entry name" value="Pectin lyase-like"/>
    <property type="match status" value="1"/>
</dbReference>
<dbReference type="FunFam" id="2.160.20.10:FF:000032">
    <property type="entry name" value="Pectin lyase-like superfamily protein"/>
    <property type="match status" value="1"/>
</dbReference>
<dbReference type="GO" id="GO:0005975">
    <property type="term" value="P:carbohydrate metabolic process"/>
    <property type="evidence" value="ECO:0007669"/>
    <property type="project" value="InterPro"/>
</dbReference>
<evidence type="ECO:0000256" key="6">
    <source>
        <dbReference type="ARBA" id="ARBA00022729"/>
    </source>
</evidence>
<feature type="region of interest" description="Disordered" evidence="14">
    <location>
        <begin position="459"/>
        <end position="484"/>
    </location>
</feature>
<dbReference type="EMBL" id="BQKI01000086">
    <property type="protein sequence ID" value="GJN35021.1"/>
    <property type="molecule type" value="Genomic_DNA"/>
</dbReference>
<keyword evidence="17" id="KW-1185">Reference proteome</keyword>
<evidence type="ECO:0000256" key="14">
    <source>
        <dbReference type="SAM" id="MobiDB-lite"/>
    </source>
</evidence>
<keyword evidence="7" id="KW-0677">Repeat</keyword>
<evidence type="ECO:0000256" key="9">
    <source>
        <dbReference type="ARBA" id="ARBA00023295"/>
    </source>
</evidence>
<evidence type="ECO:0000256" key="12">
    <source>
        <dbReference type="PROSITE-ProRule" id="PRU10052"/>
    </source>
</evidence>
<dbReference type="Proteomes" id="UP001054889">
    <property type="component" value="Unassembled WGS sequence"/>
</dbReference>
<proteinExistence type="inferred from homology"/>
<reference evidence="16" key="2">
    <citation type="submission" date="2021-12" db="EMBL/GenBank/DDBJ databases">
        <title>Resequencing data analysis of finger millet.</title>
        <authorList>
            <person name="Hatakeyama M."/>
            <person name="Aluri S."/>
            <person name="Balachadran M.T."/>
            <person name="Sivarajan S.R."/>
            <person name="Poveda L."/>
            <person name="Shimizu-Inatsugi R."/>
            <person name="Schlapbach R."/>
            <person name="Sreeman S.M."/>
            <person name="Shimizu K.K."/>
        </authorList>
    </citation>
    <scope>NUCLEOTIDE SEQUENCE</scope>
</reference>
<comment type="caution">
    <text evidence="16">The sequence shown here is derived from an EMBL/GenBank/DDBJ whole genome shotgun (WGS) entry which is preliminary data.</text>
</comment>
<gene>
    <name evidence="16" type="primary">gb23746</name>
    <name evidence="16" type="ORF">PR202_gb23746</name>
</gene>
<dbReference type="AlphaFoldDB" id="A0AAV5FJ04"/>
<evidence type="ECO:0000256" key="4">
    <source>
        <dbReference type="ARBA" id="ARBA00022512"/>
    </source>
</evidence>
<dbReference type="Gene3D" id="2.160.20.10">
    <property type="entry name" value="Single-stranded right-handed beta-helix, Pectin lyase-like"/>
    <property type="match status" value="1"/>
</dbReference>
<comment type="similarity">
    <text evidence="2 13">Belongs to the glycosyl hydrolase 28 family.</text>
</comment>
<evidence type="ECO:0000256" key="7">
    <source>
        <dbReference type="ARBA" id="ARBA00022737"/>
    </source>
</evidence>
<evidence type="ECO:0000256" key="2">
    <source>
        <dbReference type="ARBA" id="ARBA00008834"/>
    </source>
</evidence>
<evidence type="ECO:0000256" key="13">
    <source>
        <dbReference type="RuleBase" id="RU361169"/>
    </source>
</evidence>
<keyword evidence="8 13" id="KW-0378">Hydrolase</keyword>
<evidence type="ECO:0000256" key="11">
    <source>
        <dbReference type="ARBA" id="ARBA00034074"/>
    </source>
</evidence>
<keyword evidence="4" id="KW-0134">Cell wall</keyword>